<dbReference type="PANTHER" id="PTHR34512:SF30">
    <property type="entry name" value="OUTER MEMBRANE PROTEIN ASSEMBLY FACTOR BAMB"/>
    <property type="match status" value="1"/>
</dbReference>
<proteinExistence type="predicted"/>
<evidence type="ECO:0000259" key="2">
    <source>
        <dbReference type="Pfam" id="PF13360"/>
    </source>
</evidence>
<dbReference type="Pfam" id="PF13360">
    <property type="entry name" value="PQQ_2"/>
    <property type="match status" value="1"/>
</dbReference>
<protein>
    <submittedName>
        <fullName evidence="3">Pyrrolo-quinoline quinone</fullName>
    </submittedName>
</protein>
<dbReference type="PANTHER" id="PTHR34512">
    <property type="entry name" value="CELL SURFACE PROTEIN"/>
    <property type="match status" value="1"/>
</dbReference>
<dbReference type="InterPro" id="IPR018391">
    <property type="entry name" value="PQQ_b-propeller_rpt"/>
</dbReference>
<evidence type="ECO:0000313" key="3">
    <source>
        <dbReference type="EMBL" id="ACZ41184.1"/>
    </source>
</evidence>
<gene>
    <name evidence="3" type="ordered locus">Tter_0262</name>
</gene>
<dbReference type="SUPFAM" id="SSF50998">
    <property type="entry name" value="Quinoprotein alcohol dehydrogenase-like"/>
    <property type="match status" value="2"/>
</dbReference>
<dbReference type="RefSeq" id="WP_012874219.1">
    <property type="nucleotide sequence ID" value="NC_013525.1"/>
</dbReference>
<evidence type="ECO:0000313" key="4">
    <source>
        <dbReference type="Proteomes" id="UP000000323"/>
    </source>
</evidence>
<dbReference type="HOGENOM" id="CLU_650328_0_0_0"/>
<feature type="domain" description="Pyrrolo-quinoline quinone repeat" evidence="2">
    <location>
        <begin position="183"/>
        <end position="332"/>
    </location>
</feature>
<dbReference type="InterPro" id="IPR002372">
    <property type="entry name" value="PQQ_rpt_dom"/>
</dbReference>
<dbReference type="InterPro" id="IPR011047">
    <property type="entry name" value="Quinoprotein_ADH-like_sf"/>
</dbReference>
<organism evidence="3 4">
    <name type="scientific">Thermobaculum terrenum (strain ATCC BAA-798 / CCMEE 7001 / YNP1)</name>
    <dbReference type="NCBI Taxonomy" id="525904"/>
    <lineage>
        <taxon>Bacteria</taxon>
        <taxon>Bacillati</taxon>
        <taxon>Chloroflexota</taxon>
        <taxon>Chloroflexia</taxon>
        <taxon>Candidatus Thermobaculales</taxon>
        <taxon>Candidatus Thermobaculaceae</taxon>
        <taxon>Thermobaculum</taxon>
    </lineage>
</organism>
<name>D1CE28_THET1</name>
<dbReference type="Gene3D" id="2.130.10.10">
    <property type="entry name" value="YVTN repeat-like/Quinoprotein amine dehydrogenase"/>
    <property type="match status" value="1"/>
</dbReference>
<dbReference type="InterPro" id="IPR015943">
    <property type="entry name" value="WD40/YVTN_repeat-like_dom_sf"/>
</dbReference>
<dbReference type="Gene3D" id="2.40.128.630">
    <property type="match status" value="1"/>
</dbReference>
<dbReference type="eggNOG" id="COG1520">
    <property type="taxonomic scope" value="Bacteria"/>
</dbReference>
<dbReference type="EMBL" id="CP001825">
    <property type="protein sequence ID" value="ACZ41184.1"/>
    <property type="molecule type" value="Genomic_DNA"/>
</dbReference>
<reference evidence="4" key="1">
    <citation type="journal article" date="2010" name="Stand. Genomic Sci.">
        <title>Complete genome sequence of 'Thermobaculum terrenum' type strain (YNP1).</title>
        <authorList>
            <person name="Kiss H."/>
            <person name="Cleland D."/>
            <person name="Lapidus A."/>
            <person name="Lucas S."/>
            <person name="Glavina Del Rio T."/>
            <person name="Nolan M."/>
            <person name="Tice H."/>
            <person name="Han C."/>
            <person name="Goodwin L."/>
            <person name="Pitluck S."/>
            <person name="Liolios K."/>
            <person name="Ivanova N."/>
            <person name="Mavromatis K."/>
            <person name="Ovchinnikova G."/>
            <person name="Pati A."/>
            <person name="Chen A."/>
            <person name="Palaniappan K."/>
            <person name="Land M."/>
            <person name="Hauser L."/>
            <person name="Chang Y."/>
            <person name="Jeffries C."/>
            <person name="Lu M."/>
            <person name="Brettin T."/>
            <person name="Detter J."/>
            <person name="Goker M."/>
            <person name="Tindall B."/>
            <person name="Beck B."/>
            <person name="McDermott T."/>
            <person name="Woyke T."/>
            <person name="Bristow J."/>
            <person name="Eisen J."/>
            <person name="Markowitz V."/>
            <person name="Hugenholtz P."/>
            <person name="Kyrpides N."/>
            <person name="Klenk H."/>
            <person name="Cheng J."/>
        </authorList>
    </citation>
    <scope>NUCLEOTIDE SEQUENCE [LARGE SCALE GENOMIC DNA]</scope>
    <source>
        <strain evidence="4">ATCC BAA-798 / YNP1</strain>
    </source>
</reference>
<dbReference type="STRING" id="525904.Tter_0262"/>
<dbReference type="KEGG" id="ttr:Tter_0262"/>
<dbReference type="AlphaFoldDB" id="D1CE28"/>
<dbReference type="Proteomes" id="UP000000323">
    <property type="component" value="Chromosome 1"/>
</dbReference>
<keyword evidence="1" id="KW-1133">Transmembrane helix</keyword>
<dbReference type="SMART" id="SM00564">
    <property type="entry name" value="PQQ"/>
    <property type="match status" value="7"/>
</dbReference>
<keyword evidence="4" id="KW-1185">Reference proteome</keyword>
<evidence type="ECO:0000256" key="1">
    <source>
        <dbReference type="SAM" id="Phobius"/>
    </source>
</evidence>
<keyword evidence="1" id="KW-0812">Transmembrane</keyword>
<sequence length="407" mass="44630">MISKFVRSAYSQTKLILFGIIAVVALLYAILRTGLSFTLPHALTDEKSKITSSKSWPMEGFNPARTRSVNYELSPPLRQIKVISLRDDVGTGSPPAIANNTLFIDSNKSLRAIDERKARELWALPLAGEYLSPALYKGLVIIRSESANQGQVLALDVQTGRIRWAFQPRRISSASNDYWGGHITSPVIVDDEVFIGAGKELYALDAGTGTILWEYDMADYVSSSAAVDKNKVVISDAQYLYAIDKNNGKLIWKTPIKFSVFFSPVIAEGYILATSDKSIVVADLQSGKQVWTKAIAGETLIPVGTDGKLAFAKSSWTLRAFDLKTGRELWAYKDGNFVSMPVITKTNIFVVSGVSAQTHIRCLEKSTGKVLWSLSYPNLSNASPVLSDGKLYVRTSKGQVIIFSPQG</sequence>
<feature type="transmembrane region" description="Helical" evidence="1">
    <location>
        <begin position="12"/>
        <end position="31"/>
    </location>
</feature>
<accession>D1CE28</accession>
<keyword evidence="1" id="KW-0472">Membrane</keyword>
<dbReference type="OrthoDB" id="7012117at2"/>